<organism evidence="1 2">
    <name type="scientific">Bythopirellula goksoeyrii</name>
    <dbReference type="NCBI Taxonomy" id="1400387"/>
    <lineage>
        <taxon>Bacteria</taxon>
        <taxon>Pseudomonadati</taxon>
        <taxon>Planctomycetota</taxon>
        <taxon>Planctomycetia</taxon>
        <taxon>Pirellulales</taxon>
        <taxon>Lacipirellulaceae</taxon>
        <taxon>Bythopirellula</taxon>
    </lineage>
</organism>
<dbReference type="EMBL" id="CP042913">
    <property type="protein sequence ID" value="QEG34019.1"/>
    <property type="molecule type" value="Genomic_DNA"/>
</dbReference>
<dbReference type="KEGG" id="bgok:Pr1d_12910"/>
<protein>
    <recommendedName>
        <fullName evidence="3">Response regulatory domain-containing protein</fullName>
    </recommendedName>
</protein>
<proteinExistence type="predicted"/>
<evidence type="ECO:0000313" key="1">
    <source>
        <dbReference type="EMBL" id="QEG34019.1"/>
    </source>
</evidence>
<keyword evidence="2" id="KW-1185">Reference proteome</keyword>
<reference evidence="1 2" key="1">
    <citation type="submission" date="2019-08" db="EMBL/GenBank/DDBJ databases">
        <title>Deep-cultivation of Planctomycetes and their phenomic and genomic characterization uncovers novel biology.</title>
        <authorList>
            <person name="Wiegand S."/>
            <person name="Jogler M."/>
            <person name="Boedeker C."/>
            <person name="Pinto D."/>
            <person name="Vollmers J."/>
            <person name="Rivas-Marin E."/>
            <person name="Kohn T."/>
            <person name="Peeters S.H."/>
            <person name="Heuer A."/>
            <person name="Rast P."/>
            <person name="Oberbeckmann S."/>
            <person name="Bunk B."/>
            <person name="Jeske O."/>
            <person name="Meyerdierks A."/>
            <person name="Storesund J.E."/>
            <person name="Kallscheuer N."/>
            <person name="Luecker S."/>
            <person name="Lage O.M."/>
            <person name="Pohl T."/>
            <person name="Merkel B.J."/>
            <person name="Hornburger P."/>
            <person name="Mueller R.-W."/>
            <person name="Bruemmer F."/>
            <person name="Labrenz M."/>
            <person name="Spormann A.M."/>
            <person name="Op den Camp H."/>
            <person name="Overmann J."/>
            <person name="Amann R."/>
            <person name="Jetten M.S.M."/>
            <person name="Mascher T."/>
            <person name="Medema M.H."/>
            <person name="Devos D.P."/>
            <person name="Kaster A.-K."/>
            <person name="Ovreas L."/>
            <person name="Rohde M."/>
            <person name="Galperin M.Y."/>
            <person name="Jogler C."/>
        </authorList>
    </citation>
    <scope>NUCLEOTIDE SEQUENCE [LARGE SCALE GENOMIC DNA]</scope>
    <source>
        <strain evidence="1 2">Pr1d</strain>
    </source>
</reference>
<sequence>MESVSTQSTQQRATLPVRESALPAGRLVLPSMLHCLMLTWCDERSDLLRAAAENESWHPTVNLEIQEFLRNLFRLRLPLTLIDLPALDSGAYPKVQQAASHASEIGNSQVIVCGNEGQCQEELWARSLGVWAYLPGDGGLAGLEYLFSDARQALAKSAMTYVELKAYH</sequence>
<accession>A0A5B9Q8L6</accession>
<gene>
    <name evidence="1" type="ORF">Pr1d_12910</name>
</gene>
<name>A0A5B9Q8L6_9BACT</name>
<dbReference type="AlphaFoldDB" id="A0A5B9Q8L6"/>
<dbReference type="Proteomes" id="UP000323917">
    <property type="component" value="Chromosome"/>
</dbReference>
<evidence type="ECO:0000313" key="2">
    <source>
        <dbReference type="Proteomes" id="UP000323917"/>
    </source>
</evidence>
<evidence type="ECO:0008006" key="3">
    <source>
        <dbReference type="Google" id="ProtNLM"/>
    </source>
</evidence>